<gene>
    <name evidence="2" type="ORF">EDD80_101637</name>
</gene>
<evidence type="ECO:0000313" key="3">
    <source>
        <dbReference type="Proteomes" id="UP000295807"/>
    </source>
</evidence>
<dbReference type="EMBL" id="SMAD01000001">
    <property type="protein sequence ID" value="TCS90436.1"/>
    <property type="molecule type" value="Genomic_DNA"/>
</dbReference>
<keyword evidence="1" id="KW-0812">Transmembrane</keyword>
<evidence type="ECO:0008006" key="4">
    <source>
        <dbReference type="Google" id="ProtNLM"/>
    </source>
</evidence>
<accession>A0A4R3KZE3</accession>
<proteinExistence type="predicted"/>
<dbReference type="RefSeq" id="WP_132127862.1">
    <property type="nucleotide sequence ID" value="NZ_CP042432.1"/>
</dbReference>
<reference evidence="2 3" key="1">
    <citation type="submission" date="2019-03" db="EMBL/GenBank/DDBJ databases">
        <title>Genomic Encyclopedia of Type Strains, Phase IV (KMG-IV): sequencing the most valuable type-strain genomes for metagenomic binning, comparative biology and taxonomic classification.</title>
        <authorList>
            <person name="Goeker M."/>
        </authorList>
    </citation>
    <scope>NUCLEOTIDE SEQUENCE [LARGE SCALE GENOMIC DNA]</scope>
    <source>
        <strain evidence="2 3">DSM 21100</strain>
    </source>
</reference>
<dbReference type="OrthoDB" id="1375121at2"/>
<organism evidence="2 3">
    <name type="scientific">Anseongella ginsenosidimutans</name>
    <dbReference type="NCBI Taxonomy" id="496056"/>
    <lineage>
        <taxon>Bacteria</taxon>
        <taxon>Pseudomonadati</taxon>
        <taxon>Bacteroidota</taxon>
        <taxon>Sphingobacteriia</taxon>
        <taxon>Sphingobacteriales</taxon>
        <taxon>Sphingobacteriaceae</taxon>
        <taxon>Anseongella</taxon>
    </lineage>
</organism>
<comment type="caution">
    <text evidence="2">The sequence shown here is derived from an EMBL/GenBank/DDBJ whole genome shotgun (WGS) entry which is preliminary data.</text>
</comment>
<keyword evidence="1" id="KW-1133">Transmembrane helix</keyword>
<protein>
    <recommendedName>
        <fullName evidence="4">DUF3185 domain-containing protein</fullName>
    </recommendedName>
</protein>
<keyword evidence="1" id="KW-0472">Membrane</keyword>
<evidence type="ECO:0000256" key="1">
    <source>
        <dbReference type="SAM" id="Phobius"/>
    </source>
</evidence>
<name>A0A4R3KZE3_9SPHI</name>
<keyword evidence="3" id="KW-1185">Reference proteome</keyword>
<dbReference type="Proteomes" id="UP000295807">
    <property type="component" value="Unassembled WGS sequence"/>
</dbReference>
<dbReference type="AlphaFoldDB" id="A0A4R3KZE3"/>
<evidence type="ECO:0000313" key="2">
    <source>
        <dbReference type="EMBL" id="TCS90436.1"/>
    </source>
</evidence>
<feature type="transmembrane region" description="Helical" evidence="1">
    <location>
        <begin position="46"/>
        <end position="65"/>
    </location>
</feature>
<sequence length="71" mass="7521">MKTIAIILIVLGIAGLIYSGFSYTKKEKVLDVGPLEVQAEKEKTISWPTIVPALVLAGGVVLLLTGRKKGA</sequence>